<feature type="region of interest" description="Disordered" evidence="1">
    <location>
        <begin position="135"/>
        <end position="157"/>
    </location>
</feature>
<feature type="compositionally biased region" description="Basic and acidic residues" evidence="1">
    <location>
        <begin position="135"/>
        <end position="148"/>
    </location>
</feature>
<organism evidence="2 3">
    <name type="scientific">Penicillium steckii</name>
    <dbReference type="NCBI Taxonomy" id="303698"/>
    <lineage>
        <taxon>Eukaryota</taxon>
        <taxon>Fungi</taxon>
        <taxon>Dikarya</taxon>
        <taxon>Ascomycota</taxon>
        <taxon>Pezizomycotina</taxon>
        <taxon>Eurotiomycetes</taxon>
        <taxon>Eurotiomycetidae</taxon>
        <taxon>Eurotiales</taxon>
        <taxon>Aspergillaceae</taxon>
        <taxon>Penicillium</taxon>
    </lineage>
</organism>
<dbReference type="Proteomes" id="UP000191285">
    <property type="component" value="Unassembled WGS sequence"/>
</dbReference>
<name>A0A1V6SY63_9EURO</name>
<dbReference type="OrthoDB" id="428260at2759"/>
<comment type="caution">
    <text evidence="2">The sequence shown here is derived from an EMBL/GenBank/DDBJ whole genome shotgun (WGS) entry which is preliminary data.</text>
</comment>
<evidence type="ECO:0000313" key="2">
    <source>
        <dbReference type="EMBL" id="OQE18659.1"/>
    </source>
</evidence>
<gene>
    <name evidence="2" type="ORF">PENSTE_c017G07808</name>
</gene>
<keyword evidence="3" id="KW-1185">Reference proteome</keyword>
<protein>
    <submittedName>
        <fullName evidence="2">Uncharacterized protein</fullName>
    </submittedName>
</protein>
<evidence type="ECO:0000256" key="1">
    <source>
        <dbReference type="SAM" id="MobiDB-lite"/>
    </source>
</evidence>
<dbReference type="EMBL" id="MLKD01000017">
    <property type="protein sequence ID" value="OQE18659.1"/>
    <property type="molecule type" value="Genomic_DNA"/>
</dbReference>
<reference evidence="3" key="1">
    <citation type="journal article" date="2017" name="Nat. Microbiol.">
        <title>Global analysis of biosynthetic gene clusters reveals vast potential of secondary metabolite production in Penicillium species.</title>
        <authorList>
            <person name="Nielsen J.C."/>
            <person name="Grijseels S."/>
            <person name="Prigent S."/>
            <person name="Ji B."/>
            <person name="Dainat J."/>
            <person name="Nielsen K.F."/>
            <person name="Frisvad J.C."/>
            <person name="Workman M."/>
            <person name="Nielsen J."/>
        </authorList>
    </citation>
    <scope>NUCLEOTIDE SEQUENCE [LARGE SCALE GENOMIC DNA]</scope>
    <source>
        <strain evidence="3">IBT 24891</strain>
    </source>
</reference>
<dbReference type="AlphaFoldDB" id="A0A1V6SY63"/>
<sequence length="250" mass="28894">MAWISQITNIPIPRVFTYQSSRAKLIGFKWILITEISGTSLVDVWHFLLFSTKETLVKEFAVYSTKLFQNKLRHIGNIYKKPYTTDGSPLDKAIWSAESSIHSNTSALNKSKILSRPNVALPLWAACNYPAFLEGPDKHTEPDRTTYDHDEDGEPSDDYLEDLKNYELTLLRDVFMVTMRDLEPGWIDVYQKTQREKDYDYALRNCDNVLEARVIREWIEDVCSGNSHEGLRERIDRAQELPDNPQGTLS</sequence>
<proteinExistence type="predicted"/>
<accession>A0A1V6SY63</accession>
<evidence type="ECO:0000313" key="3">
    <source>
        <dbReference type="Proteomes" id="UP000191285"/>
    </source>
</evidence>